<comment type="cofactor">
    <cofactor evidence="1">
        <name>FAD</name>
        <dbReference type="ChEBI" id="CHEBI:57692"/>
    </cofactor>
</comment>
<dbReference type="InterPro" id="IPR010795">
    <property type="entry name" value="Prenylcys_lyase"/>
</dbReference>
<feature type="domain" description="Prenylcysteine lyase" evidence="6">
    <location>
        <begin position="13"/>
        <end position="102"/>
    </location>
</feature>
<keyword evidence="5" id="KW-0325">Glycoprotein</keyword>
<sequence length="104" mass="12151">NFFGLCDESGIFFETSKWRLASYAKLFWRYGFDLYTSQQWTSNLMSNKFERIYDFQDKGVAFTTLEDMLRSMSEDFLNMTHYSVSDVLSAAGLSPRFIDELAMA</sequence>
<feature type="non-terminal residue" evidence="7">
    <location>
        <position position="1"/>
    </location>
</feature>
<dbReference type="PANTHER" id="PTHR15944">
    <property type="entry name" value="FARNESYLCYSTEINE LYASE"/>
    <property type="match status" value="1"/>
</dbReference>
<dbReference type="GO" id="GO:0001735">
    <property type="term" value="F:prenylcysteine oxidase activity"/>
    <property type="evidence" value="ECO:0007669"/>
    <property type="project" value="InterPro"/>
</dbReference>
<proteinExistence type="predicted"/>
<feature type="non-terminal residue" evidence="7">
    <location>
        <position position="104"/>
    </location>
</feature>
<evidence type="ECO:0000259" key="6">
    <source>
        <dbReference type="Pfam" id="PF07156"/>
    </source>
</evidence>
<evidence type="ECO:0000256" key="4">
    <source>
        <dbReference type="ARBA" id="ARBA00023002"/>
    </source>
</evidence>
<evidence type="ECO:0000313" key="7">
    <source>
        <dbReference type="EMBL" id="CEK65377.1"/>
    </source>
</evidence>
<evidence type="ECO:0000256" key="3">
    <source>
        <dbReference type="ARBA" id="ARBA00022827"/>
    </source>
</evidence>
<keyword evidence="2" id="KW-0285">Flavoprotein</keyword>
<dbReference type="Pfam" id="PF07156">
    <property type="entry name" value="Prenylcys_lyase"/>
    <property type="match status" value="1"/>
</dbReference>
<dbReference type="GO" id="GO:0030328">
    <property type="term" value="P:prenylcysteine catabolic process"/>
    <property type="evidence" value="ECO:0007669"/>
    <property type="project" value="InterPro"/>
</dbReference>
<dbReference type="EMBL" id="HACG01018512">
    <property type="protein sequence ID" value="CEK65377.1"/>
    <property type="molecule type" value="Transcribed_RNA"/>
</dbReference>
<evidence type="ECO:0000256" key="2">
    <source>
        <dbReference type="ARBA" id="ARBA00022630"/>
    </source>
</evidence>
<keyword evidence="4" id="KW-0560">Oxidoreductase</keyword>
<protein>
    <recommendedName>
        <fullName evidence="6">Prenylcysteine lyase domain-containing protein</fullName>
    </recommendedName>
</protein>
<dbReference type="InterPro" id="IPR017046">
    <property type="entry name" value="Prenylcysteine_Oxase1"/>
</dbReference>
<dbReference type="AlphaFoldDB" id="A0A0B6ZAG0"/>
<dbReference type="PANTHER" id="PTHR15944:SF0">
    <property type="entry name" value="PRENYLCYSTEINE LYASE DOMAIN-CONTAINING PROTEIN"/>
    <property type="match status" value="1"/>
</dbReference>
<organism evidence="7">
    <name type="scientific">Arion vulgaris</name>
    <dbReference type="NCBI Taxonomy" id="1028688"/>
    <lineage>
        <taxon>Eukaryota</taxon>
        <taxon>Metazoa</taxon>
        <taxon>Spiralia</taxon>
        <taxon>Lophotrochozoa</taxon>
        <taxon>Mollusca</taxon>
        <taxon>Gastropoda</taxon>
        <taxon>Heterobranchia</taxon>
        <taxon>Euthyneura</taxon>
        <taxon>Panpulmonata</taxon>
        <taxon>Eupulmonata</taxon>
        <taxon>Stylommatophora</taxon>
        <taxon>Helicina</taxon>
        <taxon>Arionoidea</taxon>
        <taxon>Arionidae</taxon>
        <taxon>Arion</taxon>
    </lineage>
</organism>
<evidence type="ECO:0000256" key="1">
    <source>
        <dbReference type="ARBA" id="ARBA00001974"/>
    </source>
</evidence>
<name>A0A0B6ZAG0_9EUPU</name>
<evidence type="ECO:0000256" key="5">
    <source>
        <dbReference type="ARBA" id="ARBA00023180"/>
    </source>
</evidence>
<accession>A0A0B6ZAG0</accession>
<dbReference type="GO" id="GO:0030327">
    <property type="term" value="P:prenylated protein catabolic process"/>
    <property type="evidence" value="ECO:0007669"/>
    <property type="project" value="TreeGrafter"/>
</dbReference>
<gene>
    <name evidence="7" type="primary">ORF54835</name>
</gene>
<keyword evidence="3" id="KW-0274">FAD</keyword>
<reference evidence="7" key="1">
    <citation type="submission" date="2014-12" db="EMBL/GenBank/DDBJ databases">
        <title>Insight into the proteome of Arion vulgaris.</title>
        <authorList>
            <person name="Aradska J."/>
            <person name="Bulat T."/>
            <person name="Smidak R."/>
            <person name="Sarate P."/>
            <person name="Gangsoo J."/>
            <person name="Sialana F."/>
            <person name="Bilban M."/>
            <person name="Lubec G."/>
        </authorList>
    </citation>
    <scope>NUCLEOTIDE SEQUENCE</scope>
    <source>
        <tissue evidence="7">Skin</tissue>
    </source>
</reference>